<dbReference type="EMBL" id="AGNL01034758">
    <property type="protein sequence ID" value="EJK55082.1"/>
    <property type="molecule type" value="Genomic_DNA"/>
</dbReference>
<proteinExistence type="inferred from homology"/>
<dbReference type="AlphaFoldDB" id="K0S8H0"/>
<evidence type="ECO:0000313" key="13">
    <source>
        <dbReference type="Proteomes" id="UP000266841"/>
    </source>
</evidence>
<evidence type="ECO:0000256" key="5">
    <source>
        <dbReference type="ARBA" id="ARBA00022737"/>
    </source>
</evidence>
<feature type="domain" description="Sof1-like protein" evidence="11">
    <location>
        <begin position="430"/>
        <end position="516"/>
    </location>
</feature>
<dbReference type="GO" id="GO:0032040">
    <property type="term" value="C:small-subunit processome"/>
    <property type="evidence" value="ECO:0007669"/>
    <property type="project" value="TreeGrafter"/>
</dbReference>
<evidence type="ECO:0000256" key="10">
    <source>
        <dbReference type="SAM" id="MobiDB-lite"/>
    </source>
</evidence>
<reference evidence="12 13" key="1">
    <citation type="journal article" date="2012" name="Genome Biol.">
        <title>Genome and low-iron response of an oceanic diatom adapted to chronic iron limitation.</title>
        <authorList>
            <person name="Lommer M."/>
            <person name="Specht M."/>
            <person name="Roy A.S."/>
            <person name="Kraemer L."/>
            <person name="Andreson R."/>
            <person name="Gutowska M.A."/>
            <person name="Wolf J."/>
            <person name="Bergner S.V."/>
            <person name="Schilhabel M.B."/>
            <person name="Klostermeier U.C."/>
            <person name="Beiko R.G."/>
            <person name="Rosenstiel P."/>
            <person name="Hippler M."/>
            <person name="Laroche J."/>
        </authorList>
    </citation>
    <scope>NUCLEOTIDE SEQUENCE [LARGE SCALE GENOMIC DNA]</scope>
    <source>
        <strain evidence="12 13">CCMP1005</strain>
    </source>
</reference>
<dbReference type="PANTHER" id="PTHR22851:SF0">
    <property type="entry name" value="DDB1- AND CUL4-ASSOCIATED FACTOR 13"/>
    <property type="match status" value="1"/>
</dbReference>
<dbReference type="InterPro" id="IPR015943">
    <property type="entry name" value="WD40/YVTN_repeat-like_dom_sf"/>
</dbReference>
<dbReference type="InterPro" id="IPR020472">
    <property type="entry name" value="WD40_PAC1"/>
</dbReference>
<feature type="repeat" description="WD" evidence="9">
    <location>
        <begin position="106"/>
        <end position="140"/>
    </location>
</feature>
<dbReference type="PRINTS" id="PR00320">
    <property type="entry name" value="GPROTEINBRPT"/>
</dbReference>
<name>K0S8H0_THAOC</name>
<dbReference type="PROSITE" id="PS50294">
    <property type="entry name" value="WD_REPEATS_REGION"/>
    <property type="match status" value="1"/>
</dbReference>
<dbReference type="Pfam" id="PF00400">
    <property type="entry name" value="WD40"/>
    <property type="match status" value="3"/>
</dbReference>
<dbReference type="SUPFAM" id="SSF50978">
    <property type="entry name" value="WD40 repeat-like"/>
    <property type="match status" value="1"/>
</dbReference>
<dbReference type="GO" id="GO:0016567">
    <property type="term" value="P:protein ubiquitination"/>
    <property type="evidence" value="ECO:0007669"/>
    <property type="project" value="UniProtKB-UniPathway"/>
</dbReference>
<dbReference type="InterPro" id="IPR019775">
    <property type="entry name" value="WD40_repeat_CS"/>
</dbReference>
<accession>K0S8H0</accession>
<evidence type="ECO:0000256" key="6">
    <source>
        <dbReference type="ARBA" id="ARBA00023242"/>
    </source>
</evidence>
<dbReference type="InterPro" id="IPR001680">
    <property type="entry name" value="WD40_rpt"/>
</dbReference>
<keyword evidence="4 9" id="KW-0853">WD repeat</keyword>
<organism evidence="12 13">
    <name type="scientific">Thalassiosira oceanica</name>
    <name type="common">Marine diatom</name>
    <dbReference type="NCBI Taxonomy" id="159749"/>
    <lineage>
        <taxon>Eukaryota</taxon>
        <taxon>Sar</taxon>
        <taxon>Stramenopiles</taxon>
        <taxon>Ochrophyta</taxon>
        <taxon>Bacillariophyta</taxon>
        <taxon>Coscinodiscophyceae</taxon>
        <taxon>Thalassiosirophycidae</taxon>
        <taxon>Thalassiosirales</taxon>
        <taxon>Thalassiosiraceae</taxon>
        <taxon>Thalassiosira</taxon>
    </lineage>
</organism>
<keyword evidence="5" id="KW-0677">Repeat</keyword>
<feature type="region of interest" description="Disordered" evidence="10">
    <location>
        <begin position="149"/>
        <end position="208"/>
    </location>
</feature>
<evidence type="ECO:0000256" key="9">
    <source>
        <dbReference type="PROSITE-ProRule" id="PRU00221"/>
    </source>
</evidence>
<dbReference type="OrthoDB" id="10249065at2759"/>
<dbReference type="GO" id="GO:0000462">
    <property type="term" value="P:maturation of SSU-rRNA from tricistronic rRNA transcript (SSU-rRNA, 5.8S rRNA, LSU-rRNA)"/>
    <property type="evidence" value="ECO:0007669"/>
    <property type="project" value="TreeGrafter"/>
</dbReference>
<evidence type="ECO:0000256" key="7">
    <source>
        <dbReference type="ARBA" id="ARBA00023274"/>
    </source>
</evidence>
<evidence type="ECO:0000256" key="2">
    <source>
        <dbReference type="ARBA" id="ARBA00005649"/>
    </source>
</evidence>
<dbReference type="UniPathway" id="UPA00143"/>
<feature type="region of interest" description="Disordered" evidence="10">
    <location>
        <begin position="484"/>
        <end position="521"/>
    </location>
</feature>
<sequence>MKVKALSRSSASTSRSSIHDLRKTHKNLNPESHPQARAREYTRAVTAAKLDRMFAKPLLGELKGGHIDAISSLAVCRNNLCPVVSGAIDGTLRIWDLQTRTMVVNLEAHSRCVSGVTFGNGIDGVFYSCGEDGAIKAWSVFPRNQYISASSHGGDDSDDSGSSSSSGDDGGFAKKPSAKRPYKSMSRGSGQEEDVSPHGPMNIYRLPTTRNNSHASAFHSIDHHWSDSKFVTASSDAAVHLWDPSRTNPISSFSNLWVSDDTVTTVRWNPAERDLIAHCSNDRGIGLHDIRTASALQKTIMSMKSNSLEWNPMEPYVFLVGNEDHNSYTFDMRKLNRPTGIYKGHVGAVMSVSWSRTGTEFVTGSYDKTVRIFSVRKEGGTAAHGSNSTGVARDIYHTKRMQRVFCVGYTLDHKYILSGSDDTNIRLWKARSSEKIGQLSSREETSLQYRNALVSKYEHLPEVRRISKTRRLPKFVKTQTQAAIVQKEKRRRKETNVVKHSKPGTKKYTDEKSKAIVKTVD</sequence>
<protein>
    <recommendedName>
        <fullName evidence="3">DDB1- and CUL4-associated factor 13</fullName>
    </recommendedName>
    <alternativeName>
        <fullName evidence="8">WD repeat and SOF domain-containing protein 1</fullName>
    </alternativeName>
</protein>
<dbReference type="OMA" id="EDHNAYI"/>
<dbReference type="eggNOG" id="KOG0268">
    <property type="taxonomic scope" value="Eukaryota"/>
</dbReference>
<feature type="region of interest" description="Disordered" evidence="10">
    <location>
        <begin position="1"/>
        <end position="38"/>
    </location>
</feature>
<dbReference type="InterPro" id="IPR051733">
    <property type="entry name" value="WD_repeat_DCAF13/WDSOF1"/>
</dbReference>
<keyword evidence="7" id="KW-0687">Ribonucleoprotein</keyword>
<dbReference type="PROSITE" id="PS50082">
    <property type="entry name" value="WD_REPEATS_2"/>
    <property type="match status" value="5"/>
</dbReference>
<dbReference type="Proteomes" id="UP000266841">
    <property type="component" value="Unassembled WGS sequence"/>
</dbReference>
<dbReference type="InterPro" id="IPR036322">
    <property type="entry name" value="WD40_repeat_dom_sf"/>
</dbReference>
<evidence type="ECO:0000313" key="12">
    <source>
        <dbReference type="EMBL" id="EJK55082.1"/>
    </source>
</evidence>
<comment type="similarity">
    <text evidence="2">Belongs to the WD repeat DCAF13/WDSOF1 family.</text>
</comment>
<feature type="repeat" description="WD" evidence="9">
    <location>
        <begin position="397"/>
        <end position="438"/>
    </location>
</feature>
<evidence type="ECO:0000259" key="11">
    <source>
        <dbReference type="Pfam" id="PF04158"/>
    </source>
</evidence>
<feature type="repeat" description="WD" evidence="9">
    <location>
        <begin position="342"/>
        <end position="376"/>
    </location>
</feature>
<feature type="repeat" description="WD" evidence="9">
    <location>
        <begin position="63"/>
        <end position="105"/>
    </location>
</feature>
<dbReference type="Gene3D" id="2.130.10.10">
    <property type="entry name" value="YVTN repeat-like/Quinoprotein amine dehydrogenase"/>
    <property type="match status" value="3"/>
</dbReference>
<feature type="compositionally biased region" description="Basic and acidic residues" evidence="10">
    <location>
        <begin position="507"/>
        <end position="521"/>
    </location>
</feature>
<feature type="compositionally biased region" description="Low complexity" evidence="10">
    <location>
        <begin position="7"/>
        <end position="16"/>
    </location>
</feature>
<dbReference type="PROSITE" id="PS00678">
    <property type="entry name" value="WD_REPEATS_1"/>
    <property type="match status" value="1"/>
</dbReference>
<evidence type="ECO:0000256" key="1">
    <source>
        <dbReference type="ARBA" id="ARBA00004604"/>
    </source>
</evidence>
<evidence type="ECO:0000256" key="3">
    <source>
        <dbReference type="ARBA" id="ARBA00021762"/>
    </source>
</evidence>
<feature type="compositionally biased region" description="Basic residues" evidence="10">
    <location>
        <begin position="488"/>
        <end position="505"/>
    </location>
</feature>
<feature type="repeat" description="WD" evidence="9">
    <location>
        <begin position="211"/>
        <end position="252"/>
    </location>
</feature>
<comment type="caution">
    <text evidence="12">The sequence shown here is derived from an EMBL/GenBank/DDBJ whole genome shotgun (WGS) entry which is preliminary data.</text>
</comment>
<dbReference type="SMART" id="SM00320">
    <property type="entry name" value="WD40"/>
    <property type="match status" value="7"/>
</dbReference>
<gene>
    <name evidence="12" type="ORF">THAOC_25223</name>
</gene>
<dbReference type="Pfam" id="PF04158">
    <property type="entry name" value="Sof1"/>
    <property type="match status" value="1"/>
</dbReference>
<dbReference type="PANTHER" id="PTHR22851">
    <property type="entry name" value="U3 SMALL NUCLEOLAR RNA U3 SNORNA ASSOCIATED PROTEIN"/>
    <property type="match status" value="1"/>
</dbReference>
<keyword evidence="13" id="KW-1185">Reference proteome</keyword>
<evidence type="ECO:0000256" key="4">
    <source>
        <dbReference type="ARBA" id="ARBA00022574"/>
    </source>
</evidence>
<dbReference type="InterPro" id="IPR007287">
    <property type="entry name" value="Sof1"/>
</dbReference>
<evidence type="ECO:0000256" key="8">
    <source>
        <dbReference type="ARBA" id="ARBA00032239"/>
    </source>
</evidence>
<keyword evidence="6" id="KW-0539">Nucleus</keyword>
<comment type="subcellular location">
    <subcellularLocation>
        <location evidence="1">Nucleus</location>
        <location evidence="1">Nucleolus</location>
    </subcellularLocation>
</comment>